<dbReference type="Pfam" id="PF12100">
    <property type="entry name" value="DUF3576"/>
    <property type="match status" value="1"/>
</dbReference>
<reference evidence="1 2" key="1">
    <citation type="submission" date="2019-06" db="EMBL/GenBank/DDBJ databases">
        <title>Paenimaribius caenipelagi gen. nov., sp. nov., isolated from a tidal flat.</title>
        <authorList>
            <person name="Yoon J.-H."/>
        </authorList>
    </citation>
    <scope>NUCLEOTIDE SEQUENCE [LARGE SCALE GENOMIC DNA]</scope>
    <source>
        <strain evidence="1 2">JBTF-M29</strain>
    </source>
</reference>
<evidence type="ECO:0000313" key="2">
    <source>
        <dbReference type="Proteomes" id="UP000318590"/>
    </source>
</evidence>
<dbReference type="Proteomes" id="UP000318590">
    <property type="component" value="Unassembled WGS sequence"/>
</dbReference>
<dbReference type="InterPro" id="IPR021959">
    <property type="entry name" value="DUF3576"/>
</dbReference>
<protein>
    <submittedName>
        <fullName evidence="1">DUF3576 domain-containing protein</fullName>
    </submittedName>
</protein>
<comment type="caution">
    <text evidence="1">The sequence shown here is derived from an EMBL/GenBank/DDBJ whole genome shotgun (WGS) entry which is preliminary data.</text>
</comment>
<dbReference type="RefSeq" id="WP_142834745.1">
    <property type="nucleotide sequence ID" value="NZ_VFSV01000015.1"/>
</dbReference>
<name>A0A547Q0C8_9RHOB</name>
<gene>
    <name evidence="1" type="ORF">FEV53_10350</name>
</gene>
<proteinExistence type="predicted"/>
<dbReference type="PROSITE" id="PS51257">
    <property type="entry name" value="PROKAR_LIPOPROTEIN"/>
    <property type="match status" value="1"/>
</dbReference>
<keyword evidence="2" id="KW-1185">Reference proteome</keyword>
<dbReference type="OrthoDB" id="8479681at2"/>
<accession>A0A547Q0C8</accession>
<dbReference type="AlphaFoldDB" id="A0A547Q0C8"/>
<organism evidence="1 2">
    <name type="scientific">Palleronia caenipelagi</name>
    <dbReference type="NCBI Taxonomy" id="2489174"/>
    <lineage>
        <taxon>Bacteria</taxon>
        <taxon>Pseudomonadati</taxon>
        <taxon>Pseudomonadota</taxon>
        <taxon>Alphaproteobacteria</taxon>
        <taxon>Rhodobacterales</taxon>
        <taxon>Roseobacteraceae</taxon>
        <taxon>Palleronia</taxon>
    </lineage>
</organism>
<evidence type="ECO:0000313" key="1">
    <source>
        <dbReference type="EMBL" id="TRD19836.1"/>
    </source>
</evidence>
<dbReference type="EMBL" id="VFSV01000015">
    <property type="protein sequence ID" value="TRD19836.1"/>
    <property type="molecule type" value="Genomic_DNA"/>
</dbReference>
<sequence>MIRTFILPLFALSLGVVGLGGCSGGQDTATGKSESAQRQIDSFRNSEERDGVKIFDDDRETIWDLFLNVDDPDRKVEVNKYIWTAAQEVLDFLPVETVDPFSGVIVYGYGRPPGGGPAYRATVFVQDPALDARSLNVALATQAGPVNPDTTRAIEDAILTRARQLRIADGKR</sequence>